<dbReference type="InterPro" id="IPR045851">
    <property type="entry name" value="AMP-bd_C_sf"/>
</dbReference>
<dbReference type="PROSITE" id="PS51168">
    <property type="entry name" value="CHORISMATE_MUT_2"/>
    <property type="match status" value="1"/>
</dbReference>
<dbReference type="PROSITE" id="PS00455">
    <property type="entry name" value="AMP_BINDING"/>
    <property type="match status" value="1"/>
</dbReference>
<dbReference type="InterPro" id="IPR002701">
    <property type="entry name" value="CM_II_prokaryot"/>
</dbReference>
<evidence type="ECO:0000313" key="3">
    <source>
        <dbReference type="EMBL" id="MFC1849631.1"/>
    </source>
</evidence>
<dbReference type="InterPro" id="IPR000873">
    <property type="entry name" value="AMP-dep_synth/lig_dom"/>
</dbReference>
<feature type="transmembrane region" description="Helical" evidence="1">
    <location>
        <begin position="65"/>
        <end position="85"/>
    </location>
</feature>
<dbReference type="Gene3D" id="3.40.50.12780">
    <property type="entry name" value="N-terminal domain of ligase-like"/>
    <property type="match status" value="1"/>
</dbReference>
<dbReference type="EMBL" id="JBHPBY010000049">
    <property type="protein sequence ID" value="MFC1849631.1"/>
    <property type="molecule type" value="Genomic_DNA"/>
</dbReference>
<dbReference type="SMART" id="SM00830">
    <property type="entry name" value="CM_2"/>
    <property type="match status" value="1"/>
</dbReference>
<dbReference type="PANTHER" id="PTHR43767">
    <property type="entry name" value="LONG-CHAIN-FATTY-ACID--COA LIGASE"/>
    <property type="match status" value="1"/>
</dbReference>
<dbReference type="SUPFAM" id="SSF48600">
    <property type="entry name" value="Chorismate mutase II"/>
    <property type="match status" value="1"/>
</dbReference>
<reference evidence="3 4" key="1">
    <citation type="submission" date="2024-09" db="EMBL/GenBank/DDBJ databases">
        <title>Laminarin stimulates single cell rates of sulfate reduction while oxygen inhibits transcriptomic activity in coastal marine sediment.</title>
        <authorList>
            <person name="Lindsay M."/>
            <person name="Orcutt B."/>
            <person name="Emerson D."/>
            <person name="Stepanauskas R."/>
            <person name="D'Angelo T."/>
        </authorList>
    </citation>
    <scope>NUCLEOTIDE SEQUENCE [LARGE SCALE GENOMIC DNA]</scope>
    <source>
        <strain evidence="3">SAG AM-311-K15</strain>
    </source>
</reference>
<accession>A0ABV6YU70</accession>
<name>A0ABV6YU70_UNCC1</name>
<protein>
    <submittedName>
        <fullName evidence="3">AMP-binding protein</fullName>
    </submittedName>
</protein>
<evidence type="ECO:0000256" key="1">
    <source>
        <dbReference type="SAM" id="Phobius"/>
    </source>
</evidence>
<evidence type="ECO:0000313" key="4">
    <source>
        <dbReference type="Proteomes" id="UP001594351"/>
    </source>
</evidence>
<organism evidence="3 4">
    <name type="scientific">candidate division CSSED10-310 bacterium</name>
    <dbReference type="NCBI Taxonomy" id="2855610"/>
    <lineage>
        <taxon>Bacteria</taxon>
        <taxon>Bacteria division CSSED10-310</taxon>
    </lineage>
</organism>
<dbReference type="InterPro" id="IPR036979">
    <property type="entry name" value="CM_dom_sf"/>
</dbReference>
<dbReference type="Pfam" id="PF01817">
    <property type="entry name" value="CM_2"/>
    <property type="match status" value="1"/>
</dbReference>
<dbReference type="Pfam" id="PF00501">
    <property type="entry name" value="AMP-binding"/>
    <property type="match status" value="1"/>
</dbReference>
<evidence type="ECO:0000259" key="2">
    <source>
        <dbReference type="PROSITE" id="PS51168"/>
    </source>
</evidence>
<dbReference type="Pfam" id="PF13193">
    <property type="entry name" value="AMP-binding_C"/>
    <property type="match status" value="1"/>
</dbReference>
<proteinExistence type="predicted"/>
<keyword evidence="1" id="KW-0812">Transmembrane</keyword>
<dbReference type="InterPro" id="IPR020845">
    <property type="entry name" value="AMP-binding_CS"/>
</dbReference>
<keyword evidence="1" id="KW-1133">Transmembrane helix</keyword>
<dbReference type="InterPro" id="IPR036263">
    <property type="entry name" value="Chorismate_II_sf"/>
</dbReference>
<feature type="domain" description="Chorismate mutase" evidence="2">
    <location>
        <begin position="501"/>
        <end position="586"/>
    </location>
</feature>
<gene>
    <name evidence="3" type="ORF">ACFL27_05420</name>
</gene>
<dbReference type="InterPro" id="IPR050237">
    <property type="entry name" value="ATP-dep_AMP-bd_enzyme"/>
</dbReference>
<comment type="caution">
    <text evidence="3">The sequence shown here is derived from an EMBL/GenBank/DDBJ whole genome shotgun (WGS) entry which is preliminary data.</text>
</comment>
<dbReference type="InterPro" id="IPR042099">
    <property type="entry name" value="ANL_N_sf"/>
</dbReference>
<dbReference type="PANTHER" id="PTHR43767:SF1">
    <property type="entry name" value="NONRIBOSOMAL PEPTIDE SYNTHASE PES1 (EUROFUNG)-RELATED"/>
    <property type="match status" value="1"/>
</dbReference>
<sequence>MLVGTVLQEKAQRHHDNPALISKEGTYSYGDLHRLAKCVANSLLNRGLKKGDRVGLLTRKTAETMIAYLGMGLAGIVGVPISFHFRKNRLQQILDLTKPSLVLIDRAFLHLIKEMGEYATSLEFIVIGDQESHSYPTWNELLADSGDHAPAVTLHKDDVFYLNFTSGSTGRPKAICTTHAHIHWNTSSCIEALAIPAAARHLCTFAVFSHPHEIFARPLWTGGAMVLIDSLYPKSIATMITDYQVSCVMGLAPMYEMLIPFAKSERFDFSHLQLVESGGMTTEENLQERFLENFQIPIRAVWGSTETNGVALAVPPSTGITRSCGKTTPYYNVRIIDAAGKEVDQGETGEMIIQGPAVVQQYYNDPAETEKWFRDDWFFTGDMVYQDSDEFFYFRGRKSGMMKVGGLKVFPQEIEDVIRTLPAVDEVVIVPSFEKLRGEVPRAVVTMIQGEQISEQQIKDHCRDTLSNYMIPKKIDFRQSLPKTPAGKIDRAAIMAETAAGYTPPEVEEFGHRIHKIDLKLLQLLNERTRVSIQMRKLQPVSGQALFLPGQEEETIKKILGHNSGPLHDEFVEQLFRDLLQYLMRL</sequence>
<keyword evidence="1" id="KW-0472">Membrane</keyword>
<dbReference type="Proteomes" id="UP001594351">
    <property type="component" value="Unassembled WGS sequence"/>
</dbReference>
<dbReference type="InterPro" id="IPR025110">
    <property type="entry name" value="AMP-bd_C"/>
</dbReference>
<dbReference type="Gene3D" id="3.30.300.30">
    <property type="match status" value="1"/>
</dbReference>
<dbReference type="SUPFAM" id="SSF56801">
    <property type="entry name" value="Acetyl-CoA synthetase-like"/>
    <property type="match status" value="1"/>
</dbReference>
<dbReference type="Gene3D" id="1.20.59.10">
    <property type="entry name" value="Chorismate mutase"/>
    <property type="match status" value="1"/>
</dbReference>
<keyword evidence="4" id="KW-1185">Reference proteome</keyword>